<dbReference type="SUPFAM" id="SSF53163">
    <property type="entry name" value="HybD-like"/>
    <property type="match status" value="1"/>
</dbReference>
<dbReference type="PRINTS" id="PR00446">
    <property type="entry name" value="HYDRGNUPTAKE"/>
</dbReference>
<dbReference type="PANTHER" id="PTHR30302:SF1">
    <property type="entry name" value="HYDROGENASE 2 MATURATION PROTEASE"/>
    <property type="match status" value="1"/>
</dbReference>
<gene>
    <name evidence="6" type="ORF">GCM10023205_81510</name>
</gene>
<dbReference type="InterPro" id="IPR023430">
    <property type="entry name" value="Pept_HybD-like_dom_sf"/>
</dbReference>
<dbReference type="RefSeq" id="WP_345680945.1">
    <property type="nucleotide sequence ID" value="NZ_BAABHS010000059.1"/>
</dbReference>
<proteinExistence type="inferred from homology"/>
<sequence>MSASATPGRVLVAGIGNIFLSDDGFGVETLRSVSAGELPDHVEAVDFGVRGVHLAYQVLEGYHTLILVDAAARGGPPGTVYLIEPEAGPVESAADEPLLDGHRMGPDAVLALLGTLAAGTGTEPPARILVVGCEPESLDEGIGLSPAVAAAVGEAAALVRRLLHGDVPTPDTPRGDVSAAETEADRKAAPC</sequence>
<comment type="similarity">
    <text evidence="1">Belongs to the peptidase A31 family.</text>
</comment>
<dbReference type="GO" id="GO:0006508">
    <property type="term" value="P:proteolysis"/>
    <property type="evidence" value="ECO:0007669"/>
    <property type="project" value="UniProtKB-KW"/>
</dbReference>
<evidence type="ECO:0000256" key="4">
    <source>
        <dbReference type="ARBA" id="ARBA00022801"/>
    </source>
</evidence>
<comment type="caution">
    <text evidence="6">The sequence shown here is derived from an EMBL/GenBank/DDBJ whole genome shotgun (WGS) entry which is preliminary data.</text>
</comment>
<dbReference type="Proteomes" id="UP001500466">
    <property type="component" value="Unassembled WGS sequence"/>
</dbReference>
<evidence type="ECO:0000256" key="1">
    <source>
        <dbReference type="ARBA" id="ARBA00006814"/>
    </source>
</evidence>
<dbReference type="PANTHER" id="PTHR30302">
    <property type="entry name" value="HYDROGENASE 1 MATURATION PROTEASE"/>
    <property type="match status" value="1"/>
</dbReference>
<feature type="region of interest" description="Disordered" evidence="5">
    <location>
        <begin position="165"/>
        <end position="191"/>
    </location>
</feature>
<organism evidence="6 7">
    <name type="scientific">Yinghuangia aomiensis</name>
    <dbReference type="NCBI Taxonomy" id="676205"/>
    <lineage>
        <taxon>Bacteria</taxon>
        <taxon>Bacillati</taxon>
        <taxon>Actinomycetota</taxon>
        <taxon>Actinomycetes</taxon>
        <taxon>Kitasatosporales</taxon>
        <taxon>Streptomycetaceae</taxon>
        <taxon>Yinghuangia</taxon>
    </lineage>
</organism>
<dbReference type="EMBL" id="BAABHS010000059">
    <property type="protein sequence ID" value="GAA4996057.1"/>
    <property type="molecule type" value="Genomic_DNA"/>
</dbReference>
<accession>A0ABP9IEZ0</accession>
<evidence type="ECO:0000256" key="3">
    <source>
        <dbReference type="ARBA" id="ARBA00022750"/>
    </source>
</evidence>
<reference evidence="7" key="1">
    <citation type="journal article" date="2019" name="Int. J. Syst. Evol. Microbiol.">
        <title>The Global Catalogue of Microorganisms (GCM) 10K type strain sequencing project: providing services to taxonomists for standard genome sequencing and annotation.</title>
        <authorList>
            <consortium name="The Broad Institute Genomics Platform"/>
            <consortium name="The Broad Institute Genome Sequencing Center for Infectious Disease"/>
            <person name="Wu L."/>
            <person name="Ma J."/>
        </authorList>
    </citation>
    <scope>NUCLEOTIDE SEQUENCE [LARGE SCALE GENOMIC DNA]</scope>
    <source>
        <strain evidence="7">JCM 17986</strain>
    </source>
</reference>
<evidence type="ECO:0000313" key="7">
    <source>
        <dbReference type="Proteomes" id="UP001500466"/>
    </source>
</evidence>
<keyword evidence="3" id="KW-0064">Aspartyl protease</keyword>
<dbReference type="NCBIfam" id="TIGR00072">
    <property type="entry name" value="hydrog_prot"/>
    <property type="match status" value="1"/>
</dbReference>
<protein>
    <submittedName>
        <fullName evidence="6">Hydrogenase maturation protease</fullName>
    </submittedName>
</protein>
<name>A0ABP9IEZ0_9ACTN</name>
<keyword evidence="4" id="KW-0378">Hydrolase</keyword>
<dbReference type="Gene3D" id="3.40.50.1450">
    <property type="entry name" value="HybD-like"/>
    <property type="match status" value="1"/>
</dbReference>
<dbReference type="Pfam" id="PF01750">
    <property type="entry name" value="HycI"/>
    <property type="match status" value="1"/>
</dbReference>
<keyword evidence="7" id="KW-1185">Reference proteome</keyword>
<dbReference type="GO" id="GO:0008233">
    <property type="term" value="F:peptidase activity"/>
    <property type="evidence" value="ECO:0007669"/>
    <property type="project" value="UniProtKB-KW"/>
</dbReference>
<dbReference type="InterPro" id="IPR000671">
    <property type="entry name" value="Peptidase_A31"/>
</dbReference>
<keyword evidence="2 6" id="KW-0645">Protease</keyword>
<evidence type="ECO:0000256" key="2">
    <source>
        <dbReference type="ARBA" id="ARBA00022670"/>
    </source>
</evidence>
<evidence type="ECO:0000256" key="5">
    <source>
        <dbReference type="SAM" id="MobiDB-lite"/>
    </source>
</evidence>
<evidence type="ECO:0000313" key="6">
    <source>
        <dbReference type="EMBL" id="GAA4996057.1"/>
    </source>
</evidence>